<comment type="caution">
    <text evidence="1">The sequence shown here is derived from an EMBL/GenBank/DDBJ whole genome shotgun (WGS) entry which is preliminary data.</text>
</comment>
<sequence>MSRWPDPDTQLERALVRGAAEAGIALHVESAASTPWASVTFTGARHRLRAVAPASPALISGWQPCPKQSSACAVISLPIWP</sequence>
<dbReference type="EMBL" id="JAKKPZ010000701">
    <property type="protein sequence ID" value="KAI1692895.1"/>
    <property type="molecule type" value="Genomic_DNA"/>
</dbReference>
<reference evidence="1" key="1">
    <citation type="submission" date="2022-01" db="EMBL/GenBank/DDBJ databases">
        <title>Genome Sequence Resource for Two Populations of Ditylenchus destructor, the Migratory Endoparasitic Phytonematode.</title>
        <authorList>
            <person name="Zhang H."/>
            <person name="Lin R."/>
            <person name="Xie B."/>
        </authorList>
    </citation>
    <scope>NUCLEOTIDE SEQUENCE</scope>
    <source>
        <strain evidence="1">BazhouSP</strain>
    </source>
</reference>
<keyword evidence="2" id="KW-1185">Reference proteome</keyword>
<dbReference type="Proteomes" id="UP001201812">
    <property type="component" value="Unassembled WGS sequence"/>
</dbReference>
<accession>A0AAD4MGD8</accession>
<evidence type="ECO:0000313" key="1">
    <source>
        <dbReference type="EMBL" id="KAI1692895.1"/>
    </source>
</evidence>
<gene>
    <name evidence="1" type="ORF">DdX_20964</name>
</gene>
<dbReference type="AlphaFoldDB" id="A0AAD4MGD8"/>
<proteinExistence type="predicted"/>
<protein>
    <submittedName>
        <fullName evidence="1">Uncharacterized protein</fullName>
    </submittedName>
</protein>
<evidence type="ECO:0000313" key="2">
    <source>
        <dbReference type="Proteomes" id="UP001201812"/>
    </source>
</evidence>
<organism evidence="1 2">
    <name type="scientific">Ditylenchus destructor</name>
    <dbReference type="NCBI Taxonomy" id="166010"/>
    <lineage>
        <taxon>Eukaryota</taxon>
        <taxon>Metazoa</taxon>
        <taxon>Ecdysozoa</taxon>
        <taxon>Nematoda</taxon>
        <taxon>Chromadorea</taxon>
        <taxon>Rhabditida</taxon>
        <taxon>Tylenchina</taxon>
        <taxon>Tylenchomorpha</taxon>
        <taxon>Sphaerularioidea</taxon>
        <taxon>Anguinidae</taxon>
        <taxon>Anguininae</taxon>
        <taxon>Ditylenchus</taxon>
    </lineage>
</organism>
<name>A0AAD4MGD8_9BILA</name>